<evidence type="ECO:0000313" key="5">
    <source>
        <dbReference type="Proteomes" id="UP000199448"/>
    </source>
</evidence>
<dbReference type="RefSeq" id="WP_093113163.1">
    <property type="nucleotide sequence ID" value="NZ_FNGG01000003.1"/>
</dbReference>
<accession>A0A1H5MZQ5</accession>
<dbReference type="InterPro" id="IPR052336">
    <property type="entry name" value="MlaD_Phospholipid_Transporter"/>
</dbReference>
<dbReference type="PANTHER" id="PTHR33371">
    <property type="entry name" value="INTERMEMBRANE PHOSPHOLIPID TRANSPORT SYSTEM BINDING PROTEIN MLAD-RELATED"/>
    <property type="match status" value="1"/>
</dbReference>
<organism evidence="4 5">
    <name type="scientific">Salinimicrobium catena</name>
    <dbReference type="NCBI Taxonomy" id="390640"/>
    <lineage>
        <taxon>Bacteria</taxon>
        <taxon>Pseudomonadati</taxon>
        <taxon>Bacteroidota</taxon>
        <taxon>Flavobacteriia</taxon>
        <taxon>Flavobacteriales</taxon>
        <taxon>Flavobacteriaceae</taxon>
        <taxon>Salinimicrobium</taxon>
    </lineage>
</organism>
<keyword evidence="5" id="KW-1185">Reference proteome</keyword>
<dbReference type="AlphaFoldDB" id="A0A1H5MZQ5"/>
<feature type="transmembrane region" description="Helical" evidence="2">
    <location>
        <begin position="12"/>
        <end position="30"/>
    </location>
</feature>
<dbReference type="Proteomes" id="UP000199448">
    <property type="component" value="Unassembled WGS sequence"/>
</dbReference>
<protein>
    <submittedName>
        <fullName evidence="4">Phospholipid/cholesterol/gamma-HCH transport system substrate-binding protein</fullName>
    </submittedName>
</protein>
<evidence type="ECO:0000313" key="4">
    <source>
        <dbReference type="EMBL" id="SEE94783.1"/>
    </source>
</evidence>
<evidence type="ECO:0000256" key="1">
    <source>
        <dbReference type="SAM" id="Coils"/>
    </source>
</evidence>
<dbReference type="PANTHER" id="PTHR33371:SF4">
    <property type="entry name" value="INTERMEMBRANE PHOSPHOLIPID TRANSPORT SYSTEM BINDING PROTEIN MLAD"/>
    <property type="match status" value="1"/>
</dbReference>
<keyword evidence="2" id="KW-0472">Membrane</keyword>
<proteinExistence type="predicted"/>
<keyword evidence="2" id="KW-1133">Transmembrane helix</keyword>
<evidence type="ECO:0000259" key="3">
    <source>
        <dbReference type="Pfam" id="PF02470"/>
    </source>
</evidence>
<keyword evidence="1" id="KW-0175">Coiled coil</keyword>
<dbReference type="STRING" id="390640.SAMN04488034_103223"/>
<feature type="domain" description="Mce/MlaD" evidence="3">
    <location>
        <begin position="40"/>
        <end position="117"/>
    </location>
</feature>
<reference evidence="4 5" key="1">
    <citation type="submission" date="2016-10" db="EMBL/GenBank/DDBJ databases">
        <authorList>
            <person name="de Groot N.N."/>
        </authorList>
    </citation>
    <scope>NUCLEOTIDE SEQUENCE [LARGE SCALE GENOMIC DNA]</scope>
    <source>
        <strain evidence="4 5">DSM 23553</strain>
    </source>
</reference>
<feature type="coiled-coil region" evidence="1">
    <location>
        <begin position="280"/>
        <end position="307"/>
    </location>
</feature>
<dbReference type="Pfam" id="PF02470">
    <property type="entry name" value="MlaD"/>
    <property type="match status" value="1"/>
</dbReference>
<dbReference type="InterPro" id="IPR003399">
    <property type="entry name" value="Mce/MlaD"/>
</dbReference>
<keyword evidence="2" id="KW-0812">Transmembrane</keyword>
<name>A0A1H5MZQ5_9FLAO</name>
<dbReference type="OrthoDB" id="9771725at2"/>
<gene>
    <name evidence="4" type="ORF">SAMN04488034_103223</name>
</gene>
<sequence>MRNRNAQNIKLGIFVIAGITIFVLAVYFIGNRQNLFGDSIRIHSVFKNVSGLQTGNNVRFAGVNVGTVRDILILNDTSIVVEMLINEKTRRHIKKDTRATISSDGLVGSMVVNLVPGEEEGSSMINPGDTIESISKIATADMLTTLNTTNENAALLTADLLKITTAINDGEGTLGALIKDEGMATDIKKSIAGLRRTSEAAAVSVNRLNKILSSVNLEESLAGLILNDTSAAGEVSQIIADLGQSAEEMKLMTANLQEFSEEIKTGEGILNHIINDTTVVNHLDATLQNAEEASKKFDENMKALQHNILFRGYFRKLERRKAREGKNENNR</sequence>
<dbReference type="EMBL" id="FNUG01000003">
    <property type="protein sequence ID" value="SEE94783.1"/>
    <property type="molecule type" value="Genomic_DNA"/>
</dbReference>
<evidence type="ECO:0000256" key="2">
    <source>
        <dbReference type="SAM" id="Phobius"/>
    </source>
</evidence>